<dbReference type="InterPro" id="IPR050300">
    <property type="entry name" value="GDXG_lipolytic_enzyme"/>
</dbReference>
<gene>
    <name evidence="4" type="ORF">F6J85_17260</name>
</gene>
<proteinExistence type="predicted"/>
<sequence>MPLDPFFAERLRVHRRYLVGQAWTKLRARLPGAASVGSSRSELRRSAPAEAAAAPRVGVSPEFRTTDAAAAATDAPPAPKRDAPAAPLTPRQHHRRAALAWDRQEQRAVGLPGPALRTVEHEVPVDGFPSVRIRVYLPDERSGPSPACLVFGGGAFRIGGIDYPTVDAACRRRAAASGVTMIAVDYALAPEHRHPTQIEQAYAAWEWVHAHAVDLGVDPHRIGVSGTSAGGNIAAVLTLMNRDRAQLPIRLQILEVPVTDLTWRWIDLRATWALGIPALLALRELRSVARTYLHNPARARQSYVSPLRAPSLAHLPPAVIFTAEYDPLRRQGAAYAAALRRAGVSASAVRYLGVTHDTPVFVGALASARRWEDDVVTALRSL</sequence>
<protein>
    <submittedName>
        <fullName evidence="4">Alpha/beta hydrolase</fullName>
    </submittedName>
</protein>
<name>A0A5J6L7H6_9MICO</name>
<dbReference type="Pfam" id="PF07859">
    <property type="entry name" value="Abhydrolase_3"/>
    <property type="match status" value="1"/>
</dbReference>
<dbReference type="SUPFAM" id="SSF53474">
    <property type="entry name" value="alpha/beta-Hydrolases"/>
    <property type="match status" value="1"/>
</dbReference>
<evidence type="ECO:0000313" key="5">
    <source>
        <dbReference type="Proteomes" id="UP000325516"/>
    </source>
</evidence>
<dbReference type="InterPro" id="IPR029058">
    <property type="entry name" value="AB_hydrolase_fold"/>
</dbReference>
<reference evidence="5" key="1">
    <citation type="submission" date="2019-09" db="EMBL/GenBank/DDBJ databases">
        <title>Mumia zhuanghuii sp. nov. isolated from the intestinal contents of plateau pika (Ochotona curzoniae) in the Qinghai-Tibet plateau of China.</title>
        <authorList>
            <person name="Tian Z."/>
        </authorList>
    </citation>
    <scope>NUCLEOTIDE SEQUENCE [LARGE SCALE GENOMIC DNA]</scope>
    <source>
        <strain evidence="5">L-031</strain>
    </source>
</reference>
<dbReference type="Gene3D" id="3.40.50.1820">
    <property type="entry name" value="alpha/beta hydrolase"/>
    <property type="match status" value="1"/>
</dbReference>
<evidence type="ECO:0000256" key="1">
    <source>
        <dbReference type="ARBA" id="ARBA00022801"/>
    </source>
</evidence>
<evidence type="ECO:0000259" key="3">
    <source>
        <dbReference type="Pfam" id="PF07859"/>
    </source>
</evidence>
<dbReference type="InterPro" id="IPR013094">
    <property type="entry name" value="AB_hydrolase_3"/>
</dbReference>
<dbReference type="RefSeq" id="WP_150926975.1">
    <property type="nucleotide sequence ID" value="NZ_CP044232.1"/>
</dbReference>
<dbReference type="Proteomes" id="UP000325516">
    <property type="component" value="Chromosome"/>
</dbReference>
<dbReference type="PANTHER" id="PTHR48081:SF8">
    <property type="entry name" value="ALPHA_BETA HYDROLASE FOLD-3 DOMAIN-CONTAINING PROTEIN-RELATED"/>
    <property type="match status" value="1"/>
</dbReference>
<dbReference type="KEGG" id="mlz:F6J85_17260"/>
<feature type="compositionally biased region" description="Low complexity" evidence="2">
    <location>
        <begin position="66"/>
        <end position="75"/>
    </location>
</feature>
<feature type="domain" description="Alpha/beta hydrolase fold-3" evidence="3">
    <location>
        <begin position="149"/>
        <end position="357"/>
    </location>
</feature>
<feature type="region of interest" description="Disordered" evidence="2">
    <location>
        <begin position="34"/>
        <end position="98"/>
    </location>
</feature>
<evidence type="ECO:0000313" key="4">
    <source>
        <dbReference type="EMBL" id="QEW04659.1"/>
    </source>
</evidence>
<keyword evidence="1 4" id="KW-0378">Hydrolase</keyword>
<dbReference type="AlphaFoldDB" id="A0A5J6L7H6"/>
<organism evidence="4 5">
    <name type="scientific">Microbacterium lushaniae</name>
    <dbReference type="NCBI Taxonomy" id="2614639"/>
    <lineage>
        <taxon>Bacteria</taxon>
        <taxon>Bacillati</taxon>
        <taxon>Actinomycetota</taxon>
        <taxon>Actinomycetes</taxon>
        <taxon>Micrococcales</taxon>
        <taxon>Microbacteriaceae</taxon>
        <taxon>Microbacterium</taxon>
    </lineage>
</organism>
<dbReference type="GO" id="GO:0016787">
    <property type="term" value="F:hydrolase activity"/>
    <property type="evidence" value="ECO:0007669"/>
    <property type="project" value="UniProtKB-KW"/>
</dbReference>
<accession>A0A5J6L7H6</accession>
<dbReference type="PANTHER" id="PTHR48081">
    <property type="entry name" value="AB HYDROLASE SUPERFAMILY PROTEIN C4A8.06C"/>
    <property type="match status" value="1"/>
</dbReference>
<keyword evidence="5" id="KW-1185">Reference proteome</keyword>
<evidence type="ECO:0000256" key="2">
    <source>
        <dbReference type="SAM" id="MobiDB-lite"/>
    </source>
</evidence>
<dbReference type="EMBL" id="CP044232">
    <property type="protein sequence ID" value="QEW04659.1"/>
    <property type="molecule type" value="Genomic_DNA"/>
</dbReference>